<name>A0A9P6IP74_MORAP</name>
<gene>
    <name evidence="1" type="ORF">BGZ70_006214</name>
</gene>
<keyword evidence="2" id="KW-1185">Reference proteome</keyword>
<dbReference type="AlphaFoldDB" id="A0A9P6IP74"/>
<feature type="non-terminal residue" evidence="1">
    <location>
        <position position="171"/>
    </location>
</feature>
<dbReference type="Gene3D" id="3.40.50.1010">
    <property type="entry name" value="5'-nuclease"/>
    <property type="match status" value="1"/>
</dbReference>
<dbReference type="EMBL" id="JAAAHY010003448">
    <property type="protein sequence ID" value="KAF9941667.1"/>
    <property type="molecule type" value="Genomic_DNA"/>
</dbReference>
<evidence type="ECO:0000313" key="2">
    <source>
        <dbReference type="Proteomes" id="UP000738359"/>
    </source>
</evidence>
<sequence>KAATHQAREDKRKTALDSVEEAMLALRNQVERHRLATKQQHLAIRKNLGTSFRWSLEDRQHLRQYLQEQGWAVILSSLEADVEIARDCQEGDAVLTTDCDFLAYAPVTTVWRLVTRTKLLVYNIPELLKAIGYTRIQLTALCVVSRNDYDSNVYRLGTTTNYKMIKAITGA</sequence>
<reference evidence="1" key="1">
    <citation type="journal article" date="2020" name="Fungal Divers.">
        <title>Resolving the Mortierellaceae phylogeny through synthesis of multi-gene phylogenetics and phylogenomics.</title>
        <authorList>
            <person name="Vandepol N."/>
            <person name="Liber J."/>
            <person name="Desiro A."/>
            <person name="Na H."/>
            <person name="Kennedy M."/>
            <person name="Barry K."/>
            <person name="Grigoriev I.V."/>
            <person name="Miller A.N."/>
            <person name="O'Donnell K."/>
            <person name="Stajich J.E."/>
            <person name="Bonito G."/>
        </authorList>
    </citation>
    <scope>NUCLEOTIDE SEQUENCE</scope>
    <source>
        <strain evidence="1">CK1249</strain>
    </source>
</reference>
<dbReference type="OrthoDB" id="2423903at2759"/>
<evidence type="ECO:0000313" key="1">
    <source>
        <dbReference type="EMBL" id="KAF9941667.1"/>
    </source>
</evidence>
<comment type="caution">
    <text evidence="1">The sequence shown here is derived from an EMBL/GenBank/DDBJ whole genome shotgun (WGS) entry which is preliminary data.</text>
</comment>
<protein>
    <recommendedName>
        <fullName evidence="3">XPG-I domain-containing protein</fullName>
    </recommendedName>
</protein>
<accession>A0A9P6IP74</accession>
<dbReference type="SUPFAM" id="SSF88723">
    <property type="entry name" value="PIN domain-like"/>
    <property type="match status" value="1"/>
</dbReference>
<organism evidence="1 2">
    <name type="scientific">Mortierella alpina</name>
    <name type="common">Oleaginous fungus</name>
    <name type="synonym">Mortierella renispora</name>
    <dbReference type="NCBI Taxonomy" id="64518"/>
    <lineage>
        <taxon>Eukaryota</taxon>
        <taxon>Fungi</taxon>
        <taxon>Fungi incertae sedis</taxon>
        <taxon>Mucoromycota</taxon>
        <taxon>Mortierellomycotina</taxon>
        <taxon>Mortierellomycetes</taxon>
        <taxon>Mortierellales</taxon>
        <taxon>Mortierellaceae</taxon>
        <taxon>Mortierella</taxon>
    </lineage>
</organism>
<dbReference type="Proteomes" id="UP000738359">
    <property type="component" value="Unassembled WGS sequence"/>
</dbReference>
<evidence type="ECO:0008006" key="3">
    <source>
        <dbReference type="Google" id="ProtNLM"/>
    </source>
</evidence>
<feature type="non-terminal residue" evidence="1">
    <location>
        <position position="1"/>
    </location>
</feature>
<dbReference type="InterPro" id="IPR029060">
    <property type="entry name" value="PIN-like_dom_sf"/>
</dbReference>
<proteinExistence type="predicted"/>